<dbReference type="PANTHER" id="PTHR47691:SF3">
    <property type="entry name" value="HTH-TYPE TRANSCRIPTIONAL REGULATOR RV0890C-RELATED"/>
    <property type="match status" value="1"/>
</dbReference>
<dbReference type="Gene3D" id="1.25.40.10">
    <property type="entry name" value="Tetratricopeptide repeat domain"/>
    <property type="match status" value="2"/>
</dbReference>
<dbReference type="InterPro" id="IPR027417">
    <property type="entry name" value="P-loop_NTPase"/>
</dbReference>
<dbReference type="Gene3D" id="1.10.10.10">
    <property type="entry name" value="Winged helix-like DNA-binding domain superfamily/Winged helix DNA-binding domain"/>
    <property type="match status" value="1"/>
</dbReference>
<dbReference type="SMART" id="SM01043">
    <property type="entry name" value="BTAD"/>
    <property type="match status" value="1"/>
</dbReference>
<dbReference type="Pfam" id="PF00486">
    <property type="entry name" value="Trans_reg_C"/>
    <property type="match status" value="1"/>
</dbReference>
<dbReference type="InterPro" id="IPR005158">
    <property type="entry name" value="BTAD"/>
</dbReference>
<dbReference type="InterPro" id="IPR011990">
    <property type="entry name" value="TPR-like_helical_dom_sf"/>
</dbReference>
<evidence type="ECO:0000256" key="5">
    <source>
        <dbReference type="SAM" id="Coils"/>
    </source>
</evidence>
<evidence type="ECO:0000256" key="3">
    <source>
        <dbReference type="ARBA" id="ARBA00023125"/>
    </source>
</evidence>
<sequence>MRFEVLGPLTVRTEDGAAVPSPEPKVRALLAALLVRAGRPVPVDTLVDDLWGDRPPSSPANSLQTKVSQLRRALEQAEPGGRGLVTYGPAGYELRVPPEDVDAGRFGELTSRAYAAVVEPGAGASVAGDDLRTQVSLLTEALALWRGPAYADFRDADFTRAEVSRLEEQRLTAQETLAELRLARGEHASLADELAPLVAREPLRERLRAGHLRALYRSGRVAEALDSYRDLRLRLAEELGIDPGPELTRLHEAMLRQEADSGVGGGVAGVPGVPAAVGAEVVVERPLTNLPAPPTPLIGRATAVARIRDLIRAGRLVTLTGPGGVGKTRLALESAAGLAGEFPDGVWLAELAGTRGEVAAAVAAALGIRDDGSGAQEAAEPVGTPEARAVPPGARNTSDRAAAERLGRALAGRHLLLVLDNCEHVLGPVADMTARLLRHAPRLRILATSQEALALTGETLEAVAPLGEEDALRLFATRAAAAAPGFALDDGNRAAVALICRRLDGIPLAVELAATRVRALGVHALADRIHDRFRLLNQARRDAPSRQRTLRAMIDWSWELLTPEERLALRRLAVFDGGFTLESAEAVLTPTAPEDAPAPEAEAEAEADAEADALDLVTRLVDRSLLAPTAPDAPEMRYRMLESVTAYSLERLDEAAETTALRRRHAHHFAAFAERAAAALRGPEQRIWLRRLDHETVNLRAALNWSTASADTSTALRLVNSLTWYWFLRGRLREALRALDQALNLPRPADLPHDLSATTAAASAHAAFALLTGEDACAHGSTCERAATTPADARSRWLLAFARCGFDHTPREAARVDALLAEFRDAGDRWGEAATLSTRATRALYRGDLTALRRDATRSAELFAELGDRWGQLQSSEQLGVLAEIAADYDGAARLQRDGMRSAEELQLWTDLSFRLSRLGRLALLTGDDPAATAFHERAAHLAAQQAHRPAQQFAETGLALGARHRGDLDAAEELLLPWLDFNRRFGVDSGTALILAQLGYVAEQRGDAARAEDLHREGLAVARTTGDERAVALALEGLAGARSLAGDHPHAARLLGTAARIREAEGAPLPPAERTDTTRAAHRSRTALGDIAFKESYAQEART</sequence>
<gene>
    <name evidence="8" type="ORF">ABZ921_39670</name>
</gene>
<protein>
    <submittedName>
        <fullName evidence="8">BTAD domain-containing putative transcriptional regulator</fullName>
    </submittedName>
</protein>
<dbReference type="SUPFAM" id="SSF48452">
    <property type="entry name" value="TPR-like"/>
    <property type="match status" value="2"/>
</dbReference>
<dbReference type="SMART" id="SM00862">
    <property type="entry name" value="Trans_reg_C"/>
    <property type="match status" value="1"/>
</dbReference>
<dbReference type="Proteomes" id="UP001551176">
    <property type="component" value="Unassembled WGS sequence"/>
</dbReference>
<feature type="DNA-binding region" description="OmpR/PhoB-type" evidence="4">
    <location>
        <begin position="1"/>
        <end position="96"/>
    </location>
</feature>
<dbReference type="SUPFAM" id="SSF52540">
    <property type="entry name" value="P-loop containing nucleoside triphosphate hydrolases"/>
    <property type="match status" value="1"/>
</dbReference>
<dbReference type="Pfam" id="PF03704">
    <property type="entry name" value="BTAD"/>
    <property type="match status" value="1"/>
</dbReference>
<evidence type="ECO:0000256" key="6">
    <source>
        <dbReference type="SAM" id="MobiDB-lite"/>
    </source>
</evidence>
<feature type="domain" description="OmpR/PhoB-type" evidence="7">
    <location>
        <begin position="1"/>
        <end position="96"/>
    </location>
</feature>
<dbReference type="PANTHER" id="PTHR47691">
    <property type="entry name" value="REGULATOR-RELATED"/>
    <property type="match status" value="1"/>
</dbReference>
<proteinExistence type="inferred from homology"/>
<accession>A0ABV3C251</accession>
<evidence type="ECO:0000256" key="4">
    <source>
        <dbReference type="PROSITE-ProRule" id="PRU01091"/>
    </source>
</evidence>
<evidence type="ECO:0000313" key="9">
    <source>
        <dbReference type="Proteomes" id="UP001551176"/>
    </source>
</evidence>
<keyword evidence="5" id="KW-0175">Coiled coil</keyword>
<dbReference type="CDD" id="cd15831">
    <property type="entry name" value="BTAD"/>
    <property type="match status" value="1"/>
</dbReference>
<organism evidence="8 9">
    <name type="scientific">Streptomyces atriruber</name>
    <dbReference type="NCBI Taxonomy" id="545121"/>
    <lineage>
        <taxon>Bacteria</taxon>
        <taxon>Bacillati</taxon>
        <taxon>Actinomycetota</taxon>
        <taxon>Actinomycetes</taxon>
        <taxon>Kitasatosporales</taxon>
        <taxon>Streptomycetaceae</taxon>
        <taxon>Streptomyces</taxon>
    </lineage>
</organism>
<keyword evidence="2" id="KW-0902">Two-component regulatory system</keyword>
<dbReference type="Gene3D" id="3.40.50.300">
    <property type="entry name" value="P-loop containing nucleotide triphosphate hydrolases"/>
    <property type="match status" value="1"/>
</dbReference>
<dbReference type="EMBL" id="JBEYXV010000030">
    <property type="protein sequence ID" value="MEU6826760.1"/>
    <property type="molecule type" value="Genomic_DNA"/>
</dbReference>
<comment type="similarity">
    <text evidence="1">Belongs to the AfsR/DnrI/RedD regulatory family.</text>
</comment>
<dbReference type="RefSeq" id="WP_359358283.1">
    <property type="nucleotide sequence ID" value="NZ_JBEYXV010000030.1"/>
</dbReference>
<feature type="region of interest" description="Disordered" evidence="6">
    <location>
        <begin position="373"/>
        <end position="400"/>
    </location>
</feature>
<keyword evidence="3 4" id="KW-0238">DNA-binding</keyword>
<evidence type="ECO:0000256" key="2">
    <source>
        <dbReference type="ARBA" id="ARBA00023012"/>
    </source>
</evidence>
<evidence type="ECO:0000256" key="1">
    <source>
        <dbReference type="ARBA" id="ARBA00005820"/>
    </source>
</evidence>
<dbReference type="InterPro" id="IPR016032">
    <property type="entry name" value="Sig_transdc_resp-reg_C-effctor"/>
</dbReference>
<dbReference type="SUPFAM" id="SSF46894">
    <property type="entry name" value="C-terminal effector domain of the bipartite response regulators"/>
    <property type="match status" value="1"/>
</dbReference>
<evidence type="ECO:0000313" key="8">
    <source>
        <dbReference type="EMBL" id="MEU6826760.1"/>
    </source>
</evidence>
<name>A0ABV3C251_9ACTN</name>
<keyword evidence="9" id="KW-1185">Reference proteome</keyword>
<reference evidence="8 9" key="1">
    <citation type="submission" date="2024-06" db="EMBL/GenBank/DDBJ databases">
        <title>The Natural Products Discovery Center: Release of the First 8490 Sequenced Strains for Exploring Actinobacteria Biosynthetic Diversity.</title>
        <authorList>
            <person name="Kalkreuter E."/>
            <person name="Kautsar S.A."/>
            <person name="Yang D."/>
            <person name="Bader C.D."/>
            <person name="Teijaro C.N."/>
            <person name="Fluegel L."/>
            <person name="Davis C.M."/>
            <person name="Simpson J.R."/>
            <person name="Lauterbach L."/>
            <person name="Steele A.D."/>
            <person name="Gui C."/>
            <person name="Meng S."/>
            <person name="Li G."/>
            <person name="Viehrig K."/>
            <person name="Ye F."/>
            <person name="Su P."/>
            <person name="Kiefer A.F."/>
            <person name="Nichols A."/>
            <person name="Cepeda A.J."/>
            <person name="Yan W."/>
            <person name="Fan B."/>
            <person name="Jiang Y."/>
            <person name="Adhikari A."/>
            <person name="Zheng C.-J."/>
            <person name="Schuster L."/>
            <person name="Cowan T.M."/>
            <person name="Smanski M.J."/>
            <person name="Chevrette M.G."/>
            <person name="De Carvalho L.P.S."/>
            <person name="Shen B."/>
        </authorList>
    </citation>
    <scope>NUCLEOTIDE SEQUENCE [LARGE SCALE GENOMIC DNA]</scope>
    <source>
        <strain evidence="8 9">NPDC046838</strain>
    </source>
</reference>
<dbReference type="InterPro" id="IPR001867">
    <property type="entry name" value="OmpR/PhoB-type_DNA-bd"/>
</dbReference>
<feature type="coiled-coil region" evidence="5">
    <location>
        <begin position="156"/>
        <end position="183"/>
    </location>
</feature>
<comment type="caution">
    <text evidence="8">The sequence shown here is derived from an EMBL/GenBank/DDBJ whole genome shotgun (WGS) entry which is preliminary data.</text>
</comment>
<evidence type="ECO:0000259" key="7">
    <source>
        <dbReference type="PROSITE" id="PS51755"/>
    </source>
</evidence>
<dbReference type="PROSITE" id="PS51755">
    <property type="entry name" value="OMPR_PHOB"/>
    <property type="match status" value="1"/>
</dbReference>
<dbReference type="InterPro" id="IPR036388">
    <property type="entry name" value="WH-like_DNA-bd_sf"/>
</dbReference>